<feature type="domain" description="APS kinase" evidence="16">
    <location>
        <begin position="22"/>
        <end position="172"/>
    </location>
</feature>
<keyword evidence="14" id="KW-0597">Phosphoprotein</keyword>
<evidence type="ECO:0000259" key="16">
    <source>
        <dbReference type="Pfam" id="PF01583"/>
    </source>
</evidence>
<evidence type="ECO:0000256" key="11">
    <source>
        <dbReference type="ARBA" id="ARBA00029724"/>
    </source>
</evidence>
<evidence type="ECO:0000256" key="12">
    <source>
        <dbReference type="ARBA" id="ARBA00031393"/>
    </source>
</evidence>
<keyword evidence="18" id="KW-1185">Reference proteome</keyword>
<organism evidence="17 18">
    <name type="scientific">Duganella lactea</name>
    <dbReference type="NCBI Taxonomy" id="2692173"/>
    <lineage>
        <taxon>Bacteria</taxon>
        <taxon>Pseudomonadati</taxon>
        <taxon>Pseudomonadota</taxon>
        <taxon>Betaproteobacteria</taxon>
        <taxon>Burkholderiales</taxon>
        <taxon>Oxalobacteraceae</taxon>
        <taxon>Telluria group</taxon>
        <taxon>Duganella</taxon>
    </lineage>
</organism>
<dbReference type="Pfam" id="PF01583">
    <property type="entry name" value="APS_kinase"/>
    <property type="match status" value="1"/>
</dbReference>
<evidence type="ECO:0000256" key="10">
    <source>
        <dbReference type="ARBA" id="ARBA00022840"/>
    </source>
</evidence>
<evidence type="ECO:0000256" key="9">
    <source>
        <dbReference type="ARBA" id="ARBA00022777"/>
    </source>
</evidence>
<keyword evidence="8 14" id="KW-0547">Nucleotide-binding</keyword>
<evidence type="ECO:0000256" key="5">
    <source>
        <dbReference type="ARBA" id="ARBA00012121"/>
    </source>
</evidence>
<gene>
    <name evidence="14 17" type="primary">cysC</name>
    <name evidence="17" type="ORF">GTP38_24665</name>
</gene>
<evidence type="ECO:0000256" key="15">
    <source>
        <dbReference type="RuleBase" id="RU004347"/>
    </source>
</evidence>
<reference evidence="17 18" key="1">
    <citation type="submission" date="2019-12" db="EMBL/GenBank/DDBJ databases">
        <title>Novel species isolated from a subtropical stream in China.</title>
        <authorList>
            <person name="Lu H."/>
        </authorList>
    </citation>
    <scope>NUCLEOTIDE SEQUENCE [LARGE SCALE GENOMIC DNA]</scope>
    <source>
        <strain evidence="17 18">FT94W</strain>
    </source>
</reference>
<comment type="function">
    <text evidence="2 14 15">Catalyzes the synthesis of activated sulfate.</text>
</comment>
<dbReference type="InterPro" id="IPR059117">
    <property type="entry name" value="APS_kinase_dom"/>
</dbReference>
<comment type="pathway">
    <text evidence="3 14 15">Sulfur metabolism; hydrogen sulfide biosynthesis; sulfite from sulfate: step 2/3.</text>
</comment>
<sequence>MRTLSPVYELGQLERAQLIGQRPCCLWFTGLSGAGKSTLADHLERALHAHGRLTYVLDGDALRAGLNAGLGFTRADRAENVRRLGAVARLMVDAGLIVLVSAISPYREDRAAVRRLFDPAQFIEVHVSTSLAVCAARDTKGLYRRAQAGELPHLTGWSDPYEAPLAPELAIDTATEPLASAVGQVLELYLRGDCRAARSSSEYQVHL</sequence>
<evidence type="ECO:0000256" key="14">
    <source>
        <dbReference type="HAMAP-Rule" id="MF_00065"/>
    </source>
</evidence>
<dbReference type="SUPFAM" id="SSF52540">
    <property type="entry name" value="P-loop containing nucleoside triphosphate hydrolases"/>
    <property type="match status" value="1"/>
</dbReference>
<keyword evidence="9 14" id="KW-0418">Kinase</keyword>
<dbReference type="RefSeq" id="WP_160992834.1">
    <property type="nucleotide sequence ID" value="NZ_WWCO01000034.1"/>
</dbReference>
<dbReference type="NCBIfam" id="NF003013">
    <property type="entry name" value="PRK03846.1"/>
    <property type="match status" value="1"/>
</dbReference>
<evidence type="ECO:0000256" key="13">
    <source>
        <dbReference type="ARBA" id="ARBA00031464"/>
    </source>
</evidence>
<protein>
    <recommendedName>
        <fullName evidence="6 14">Adenylyl-sulfate kinase</fullName>
        <ecNumber evidence="5 14">2.7.1.25</ecNumber>
    </recommendedName>
    <alternativeName>
        <fullName evidence="12 14">APS kinase</fullName>
    </alternativeName>
    <alternativeName>
        <fullName evidence="13 14">ATP adenosine-5'-phosphosulfate 3'-phosphotransferase</fullName>
    </alternativeName>
    <alternativeName>
        <fullName evidence="11 14">Adenosine-5'-phosphosulfate kinase</fullName>
    </alternativeName>
</protein>
<keyword evidence="10 14" id="KW-0067">ATP-binding</keyword>
<evidence type="ECO:0000256" key="3">
    <source>
        <dbReference type="ARBA" id="ARBA00004806"/>
    </source>
</evidence>
<evidence type="ECO:0000313" key="18">
    <source>
        <dbReference type="Proteomes" id="UP000449678"/>
    </source>
</evidence>
<evidence type="ECO:0000256" key="4">
    <source>
        <dbReference type="ARBA" id="ARBA00007008"/>
    </source>
</evidence>
<evidence type="ECO:0000256" key="6">
    <source>
        <dbReference type="ARBA" id="ARBA00018163"/>
    </source>
</evidence>
<evidence type="ECO:0000256" key="7">
    <source>
        <dbReference type="ARBA" id="ARBA00022679"/>
    </source>
</evidence>
<dbReference type="GO" id="GO:0004020">
    <property type="term" value="F:adenylylsulfate kinase activity"/>
    <property type="evidence" value="ECO:0007669"/>
    <property type="project" value="UniProtKB-EC"/>
</dbReference>
<dbReference type="CDD" id="cd02027">
    <property type="entry name" value="APSK"/>
    <property type="match status" value="1"/>
</dbReference>
<evidence type="ECO:0000313" key="17">
    <source>
        <dbReference type="EMBL" id="MYM37524.1"/>
    </source>
</evidence>
<dbReference type="PANTHER" id="PTHR11055:SF63">
    <property type="entry name" value="ADENYLYL-SULFATE KINASE 1, CHLOROPLASTIC"/>
    <property type="match status" value="1"/>
</dbReference>
<dbReference type="InterPro" id="IPR027417">
    <property type="entry name" value="P-loop_NTPase"/>
</dbReference>
<dbReference type="Proteomes" id="UP000449678">
    <property type="component" value="Unassembled WGS sequence"/>
</dbReference>
<evidence type="ECO:0000256" key="8">
    <source>
        <dbReference type="ARBA" id="ARBA00022741"/>
    </source>
</evidence>
<dbReference type="HAMAP" id="MF_00065">
    <property type="entry name" value="Adenylyl_sulf_kinase"/>
    <property type="match status" value="1"/>
</dbReference>
<evidence type="ECO:0000256" key="1">
    <source>
        <dbReference type="ARBA" id="ARBA00001823"/>
    </source>
</evidence>
<comment type="caution">
    <text evidence="17">The sequence shown here is derived from an EMBL/GenBank/DDBJ whole genome shotgun (WGS) entry which is preliminary data.</text>
</comment>
<feature type="active site" description="Phosphoserine intermediate" evidence="14">
    <location>
        <position position="104"/>
    </location>
</feature>
<keyword evidence="7 14" id="KW-0808">Transferase</keyword>
<comment type="similarity">
    <text evidence="4 14 15">Belongs to the APS kinase family.</text>
</comment>
<name>A0ABW9VFY1_9BURK</name>
<dbReference type="EC" id="2.7.1.25" evidence="5 14"/>
<accession>A0ABW9VFY1</accession>
<dbReference type="NCBIfam" id="TIGR00455">
    <property type="entry name" value="apsK"/>
    <property type="match status" value="1"/>
</dbReference>
<feature type="binding site" evidence="14">
    <location>
        <begin position="30"/>
        <end position="37"/>
    </location>
    <ligand>
        <name>ATP</name>
        <dbReference type="ChEBI" id="CHEBI:30616"/>
    </ligand>
</feature>
<evidence type="ECO:0000256" key="2">
    <source>
        <dbReference type="ARBA" id="ARBA00002632"/>
    </source>
</evidence>
<dbReference type="PANTHER" id="PTHR11055">
    <property type="entry name" value="BIFUNCTIONAL 3'-PHOSPHOADENOSINE 5'-PHOSPHOSULFATE SYNTHASE"/>
    <property type="match status" value="1"/>
</dbReference>
<dbReference type="EMBL" id="WWCO01000034">
    <property type="protein sequence ID" value="MYM37524.1"/>
    <property type="molecule type" value="Genomic_DNA"/>
</dbReference>
<dbReference type="InterPro" id="IPR002891">
    <property type="entry name" value="APS"/>
</dbReference>
<dbReference type="Gene3D" id="3.40.50.300">
    <property type="entry name" value="P-loop containing nucleotide triphosphate hydrolases"/>
    <property type="match status" value="1"/>
</dbReference>
<comment type="catalytic activity">
    <reaction evidence="1 14 15">
        <text>adenosine 5'-phosphosulfate + ATP = 3'-phosphoadenylyl sulfate + ADP + H(+)</text>
        <dbReference type="Rhea" id="RHEA:24152"/>
        <dbReference type="ChEBI" id="CHEBI:15378"/>
        <dbReference type="ChEBI" id="CHEBI:30616"/>
        <dbReference type="ChEBI" id="CHEBI:58243"/>
        <dbReference type="ChEBI" id="CHEBI:58339"/>
        <dbReference type="ChEBI" id="CHEBI:456216"/>
        <dbReference type="EC" id="2.7.1.25"/>
    </reaction>
</comment>
<proteinExistence type="inferred from homology"/>